<evidence type="ECO:0000256" key="34">
    <source>
        <dbReference type="ARBA" id="ARBA00048613"/>
    </source>
</evidence>
<comment type="catalytic activity">
    <reaction evidence="36">
        <text>1-hexadecanoyl-2-(9Z-octadecenoyl)-sn-glycero-3-phosphocholine + H2O = 1-hexadecanoyl-sn-glycero-3-phosphocholine + (9Z)-octadecenoate + H(+)</text>
        <dbReference type="Rhea" id="RHEA:38779"/>
        <dbReference type="ChEBI" id="CHEBI:15377"/>
        <dbReference type="ChEBI" id="CHEBI:15378"/>
        <dbReference type="ChEBI" id="CHEBI:30823"/>
        <dbReference type="ChEBI" id="CHEBI:72998"/>
        <dbReference type="ChEBI" id="CHEBI:73001"/>
    </reaction>
    <physiologicalReaction direction="left-to-right" evidence="36">
        <dbReference type="Rhea" id="RHEA:38780"/>
    </physiologicalReaction>
</comment>
<evidence type="ECO:0000256" key="7">
    <source>
        <dbReference type="ARBA" id="ARBA00022737"/>
    </source>
</evidence>
<comment type="catalytic activity">
    <reaction evidence="23">
        <text>1-(9Z-octadecenoyl)-glycerol + H2O = glycerol + (9Z)-octadecenoate + H(+)</text>
        <dbReference type="Rhea" id="RHEA:38487"/>
        <dbReference type="ChEBI" id="CHEBI:15377"/>
        <dbReference type="ChEBI" id="CHEBI:15378"/>
        <dbReference type="ChEBI" id="CHEBI:17754"/>
        <dbReference type="ChEBI" id="CHEBI:30823"/>
        <dbReference type="ChEBI" id="CHEBI:75342"/>
    </reaction>
    <physiologicalReaction direction="left-to-right" evidence="23">
        <dbReference type="Rhea" id="RHEA:38488"/>
    </physiologicalReaction>
</comment>
<evidence type="ECO:0000256" key="30">
    <source>
        <dbReference type="ARBA" id="ARBA00048362"/>
    </source>
</evidence>
<comment type="catalytic activity">
    <reaction evidence="21">
        <text>1-hexadecanoyl-2-(9Z)-octadecenoyl-3-octadecanoyl-sn-glycerol + H2O = 2-(9Z-octadecenoyl)-3-octadecanoyl-sn-glycerol + hexadecanoate + H(+)</text>
        <dbReference type="Rhea" id="RHEA:41107"/>
        <dbReference type="ChEBI" id="CHEBI:7896"/>
        <dbReference type="ChEBI" id="CHEBI:15377"/>
        <dbReference type="ChEBI" id="CHEBI:15378"/>
        <dbReference type="ChEBI" id="CHEBI:75558"/>
        <dbReference type="ChEBI" id="CHEBI:77623"/>
    </reaction>
    <physiologicalReaction direction="left-to-right" evidence="21">
        <dbReference type="Rhea" id="RHEA:41108"/>
    </physiologicalReaction>
</comment>
<evidence type="ECO:0000256" key="25">
    <source>
        <dbReference type="ARBA" id="ARBA00048011"/>
    </source>
</evidence>
<dbReference type="InterPro" id="IPR001087">
    <property type="entry name" value="GDSL"/>
</dbReference>
<comment type="catalytic activity">
    <reaction evidence="40">
        <text>1,2-dihexadecanoyl-sn-glycero-3-phosphocholine + 2 H2O = sn-glycerol 3-phosphocholine + 2 hexadecanoate + 2 H(+)</text>
        <dbReference type="Rhea" id="RHEA:40975"/>
        <dbReference type="ChEBI" id="CHEBI:7896"/>
        <dbReference type="ChEBI" id="CHEBI:15377"/>
        <dbReference type="ChEBI" id="CHEBI:15378"/>
        <dbReference type="ChEBI" id="CHEBI:16870"/>
        <dbReference type="ChEBI" id="CHEBI:72999"/>
    </reaction>
    <physiologicalReaction direction="left-to-right" evidence="40">
        <dbReference type="Rhea" id="RHEA:40976"/>
    </physiologicalReaction>
</comment>
<keyword evidence="8" id="KW-0378">Hydrolase</keyword>
<dbReference type="GO" id="GO:0016324">
    <property type="term" value="C:apical plasma membrane"/>
    <property type="evidence" value="ECO:0007669"/>
    <property type="project" value="UniProtKB-SubCell"/>
</dbReference>
<dbReference type="InterPro" id="IPR036514">
    <property type="entry name" value="SGNH_hydro_sf"/>
</dbReference>
<evidence type="ECO:0000256" key="14">
    <source>
        <dbReference type="ARBA" id="ARBA00023408"/>
    </source>
</evidence>
<keyword evidence="11" id="KW-0472">Membrane</keyword>
<evidence type="ECO:0000256" key="3">
    <source>
        <dbReference type="ARBA" id="ARBA00015133"/>
    </source>
</evidence>
<evidence type="ECO:0000256" key="31">
    <source>
        <dbReference type="ARBA" id="ARBA00048374"/>
    </source>
</evidence>
<dbReference type="KEGG" id="bter:100646587"/>
<evidence type="ECO:0000256" key="35">
    <source>
        <dbReference type="ARBA" id="ARBA00048656"/>
    </source>
</evidence>
<comment type="catalytic activity">
    <reaction evidence="28">
        <text>1,2-di-(9Z-octadecenoyl)-sn-glycero-3-phosphocholine + H2O = 1-(9Z-octadecenoyl)-sn-glycero-3-phosphocholine + (9Z)-octadecenoate + H(+)</text>
        <dbReference type="Rhea" id="RHEA:40923"/>
        <dbReference type="ChEBI" id="CHEBI:15377"/>
        <dbReference type="ChEBI" id="CHEBI:15378"/>
        <dbReference type="ChEBI" id="CHEBI:28610"/>
        <dbReference type="ChEBI" id="CHEBI:30823"/>
        <dbReference type="ChEBI" id="CHEBI:74669"/>
    </reaction>
    <physiologicalReaction direction="left-to-right" evidence="28">
        <dbReference type="Rhea" id="RHEA:40924"/>
    </physiologicalReaction>
</comment>
<evidence type="ECO:0000256" key="4">
    <source>
        <dbReference type="ARBA" id="ARBA00022475"/>
    </source>
</evidence>
<reference evidence="44 45" key="1">
    <citation type="submission" date="2025-04" db="UniProtKB">
        <authorList>
            <consortium name="RefSeq"/>
        </authorList>
    </citation>
    <scope>IDENTIFICATION</scope>
</reference>
<evidence type="ECO:0000256" key="23">
    <source>
        <dbReference type="ARBA" id="ARBA00047438"/>
    </source>
</evidence>
<comment type="catalytic activity">
    <reaction evidence="42">
        <text>2-(9Z-octadecenoyl)-glycerol + H2O = glycerol + (9Z)-octadecenoate + H(+)</text>
        <dbReference type="Rhea" id="RHEA:38491"/>
        <dbReference type="ChEBI" id="CHEBI:15377"/>
        <dbReference type="ChEBI" id="CHEBI:15378"/>
        <dbReference type="ChEBI" id="CHEBI:17754"/>
        <dbReference type="ChEBI" id="CHEBI:30823"/>
        <dbReference type="ChEBI" id="CHEBI:73990"/>
    </reaction>
    <physiologicalReaction direction="left-to-right" evidence="42">
        <dbReference type="Rhea" id="RHEA:38492"/>
    </physiologicalReaction>
</comment>
<evidence type="ECO:0000256" key="41">
    <source>
        <dbReference type="ARBA" id="ARBA00049372"/>
    </source>
</evidence>
<dbReference type="PANTHER" id="PTHR21325">
    <property type="entry name" value="PHOSPHOLIPASE B, PLB1"/>
    <property type="match status" value="1"/>
</dbReference>
<evidence type="ECO:0000256" key="28">
    <source>
        <dbReference type="ARBA" id="ARBA00048058"/>
    </source>
</evidence>
<evidence type="ECO:0000256" key="8">
    <source>
        <dbReference type="ARBA" id="ARBA00022801"/>
    </source>
</evidence>
<comment type="catalytic activity">
    <reaction evidence="37">
        <text>1,3-dihexadecanoyl-2-(9Z-octadecenoyl)glycerol + H2O = 1,3-dihexadecanoylglycerol + (9Z)-octadecenoate + H(+)</text>
        <dbReference type="Rhea" id="RHEA:40983"/>
        <dbReference type="ChEBI" id="CHEBI:15377"/>
        <dbReference type="ChEBI" id="CHEBI:15378"/>
        <dbReference type="ChEBI" id="CHEBI:30823"/>
        <dbReference type="ChEBI" id="CHEBI:75688"/>
        <dbReference type="ChEBI" id="CHEBI:77619"/>
    </reaction>
    <physiologicalReaction direction="left-to-right" evidence="37">
        <dbReference type="Rhea" id="RHEA:40984"/>
    </physiologicalReaction>
</comment>
<comment type="catalytic activity">
    <reaction evidence="31">
        <text>1-octadecanoyl-2-(9Z,12Z)-octadecadienoyl-sn-glycerol + H2O = 1-octadecanoyl-sn-glycerol + (9Z,12Z)-octadecadienoate + H(+)</text>
        <dbReference type="Rhea" id="RHEA:40927"/>
        <dbReference type="ChEBI" id="CHEBI:15377"/>
        <dbReference type="ChEBI" id="CHEBI:15378"/>
        <dbReference type="ChEBI" id="CHEBI:30245"/>
        <dbReference type="ChEBI" id="CHEBI:75550"/>
        <dbReference type="ChEBI" id="CHEBI:77097"/>
    </reaction>
    <physiologicalReaction direction="left-to-right" evidence="31">
        <dbReference type="Rhea" id="RHEA:40928"/>
    </physiologicalReaction>
</comment>
<evidence type="ECO:0000256" key="16">
    <source>
        <dbReference type="ARBA" id="ARBA00029723"/>
    </source>
</evidence>
<comment type="catalytic activity">
    <reaction evidence="13">
        <text>a triacylglycerol + H2O = a diacylglycerol + a fatty acid + H(+)</text>
        <dbReference type="Rhea" id="RHEA:12044"/>
        <dbReference type="ChEBI" id="CHEBI:15377"/>
        <dbReference type="ChEBI" id="CHEBI:15378"/>
        <dbReference type="ChEBI" id="CHEBI:17855"/>
        <dbReference type="ChEBI" id="CHEBI:18035"/>
        <dbReference type="ChEBI" id="CHEBI:28868"/>
        <dbReference type="EC" id="3.1.1.3"/>
    </reaction>
    <physiologicalReaction direction="left-to-right" evidence="13">
        <dbReference type="Rhea" id="RHEA:12045"/>
    </physiologicalReaction>
</comment>
<evidence type="ECO:0000256" key="2">
    <source>
        <dbReference type="ARBA" id="ARBA00009979"/>
    </source>
</evidence>
<evidence type="ECO:0000256" key="26">
    <source>
        <dbReference type="ARBA" id="ARBA00048015"/>
    </source>
</evidence>
<comment type="catalytic activity">
    <reaction evidence="22">
        <text>1,3-dihexadecanoyl-2-(9Z-octadecenoyl)glycerol + H2O = 1-hexadecanoyl-2-(9Z-octadecenoyl)-glycerol + hexadecanoate + H(+)</text>
        <dbReference type="Rhea" id="RHEA:40979"/>
        <dbReference type="ChEBI" id="CHEBI:7896"/>
        <dbReference type="ChEBI" id="CHEBI:15377"/>
        <dbReference type="ChEBI" id="CHEBI:15378"/>
        <dbReference type="ChEBI" id="CHEBI:75585"/>
        <dbReference type="ChEBI" id="CHEBI:75688"/>
    </reaction>
    <physiologicalReaction direction="left-to-right" evidence="22">
        <dbReference type="Rhea" id="RHEA:40980"/>
    </physiologicalReaction>
</comment>
<evidence type="ECO:0000256" key="17">
    <source>
        <dbReference type="ARBA" id="ARBA00031182"/>
    </source>
</evidence>
<dbReference type="AlphaFoldDB" id="A0A9C6SAM0"/>
<keyword evidence="12" id="KW-0325">Glycoprotein</keyword>
<comment type="catalytic activity">
    <reaction evidence="14">
        <text>1-hexadecanoyl-2-(9Z,12Z-octadecadienoyl)-sn-glycero-3-phosphocholine + H2O = (9Z,12Z)-octadecadienoate + 1-hexadecanoyl-sn-glycero-3-phosphocholine + H(+)</text>
        <dbReference type="Rhea" id="RHEA:40811"/>
        <dbReference type="ChEBI" id="CHEBI:15377"/>
        <dbReference type="ChEBI" id="CHEBI:15378"/>
        <dbReference type="ChEBI" id="CHEBI:30245"/>
        <dbReference type="ChEBI" id="CHEBI:72998"/>
        <dbReference type="ChEBI" id="CHEBI:73002"/>
    </reaction>
    <physiologicalReaction direction="left-to-right" evidence="14">
        <dbReference type="Rhea" id="RHEA:40812"/>
    </physiologicalReaction>
</comment>
<organism evidence="43 46">
    <name type="scientific">Bombus terrestris</name>
    <name type="common">Buff-tailed bumblebee</name>
    <name type="synonym">Apis terrestris</name>
    <dbReference type="NCBI Taxonomy" id="30195"/>
    <lineage>
        <taxon>Eukaryota</taxon>
        <taxon>Metazoa</taxon>
        <taxon>Ecdysozoa</taxon>
        <taxon>Arthropoda</taxon>
        <taxon>Hexapoda</taxon>
        <taxon>Insecta</taxon>
        <taxon>Pterygota</taxon>
        <taxon>Neoptera</taxon>
        <taxon>Endopterygota</taxon>
        <taxon>Hymenoptera</taxon>
        <taxon>Apocrita</taxon>
        <taxon>Aculeata</taxon>
        <taxon>Apoidea</taxon>
        <taxon>Anthophila</taxon>
        <taxon>Apidae</taxon>
        <taxon>Bombus</taxon>
        <taxon>Bombus</taxon>
    </lineage>
</organism>
<evidence type="ECO:0000256" key="18">
    <source>
        <dbReference type="ARBA" id="ARBA00031485"/>
    </source>
</evidence>
<dbReference type="Pfam" id="PF00657">
    <property type="entry name" value="Lipase_GDSL"/>
    <property type="match status" value="1"/>
</dbReference>
<dbReference type="Proteomes" id="UP000835206">
    <property type="component" value="Chromosome 7"/>
</dbReference>
<evidence type="ECO:0000256" key="38">
    <source>
        <dbReference type="ARBA" id="ARBA00048872"/>
    </source>
</evidence>
<comment type="catalytic activity">
    <reaction evidence="25">
        <text>2,3-di-(9Z)-octadecenoyl-sn-glycerol + H2O = 3-(9Z-octadecenoyl)-sn-glycerol + (9Z)-octadecenoate + H(+)</text>
        <dbReference type="Rhea" id="RHEA:42604"/>
        <dbReference type="ChEBI" id="CHEBI:15377"/>
        <dbReference type="ChEBI" id="CHEBI:15378"/>
        <dbReference type="ChEBI" id="CHEBI:30823"/>
        <dbReference type="ChEBI" id="CHEBI:75824"/>
        <dbReference type="ChEBI" id="CHEBI:75938"/>
    </reaction>
    <physiologicalReaction direction="left-to-right" evidence="25">
        <dbReference type="Rhea" id="RHEA:42605"/>
    </physiologicalReaction>
</comment>
<keyword evidence="43" id="KW-1185">Reference proteome</keyword>
<evidence type="ECO:0000256" key="9">
    <source>
        <dbReference type="ARBA" id="ARBA00022989"/>
    </source>
</evidence>
<dbReference type="RefSeq" id="XP_048262954.1">
    <property type="nucleotide sequence ID" value="XM_048406997.1"/>
</dbReference>
<comment type="function">
    <text evidence="20">Calcium-independent membrane-associated phospholipase that catalyzes complete diacylation of phospholipids by hydrolyzing both sn-1 and sn-2 fatty acyl chains attached to the glycerol backbone (phospholipase B activity). Has dual phospholipase and lysophospholipase activities toward diacylphospholipids. Preferentially cleaves sn-2 ester bonds over sn-1 bonds. Acts as a lipase toward glycerolipid substrates. Hydrolyzes fatty acyl chains of diacylglycerols with preference for the sn-2 position and of triacylglycerols with not positional selectivity. May also hydrolyze long chain retinyl esters such as retinyl palmitate. May contribute to digestion of dietary phospholipids, glycerolipids and retinoids, facilitating lipid absorption at the brush border.</text>
</comment>
<evidence type="ECO:0000256" key="1">
    <source>
        <dbReference type="ARBA" id="ARBA00004247"/>
    </source>
</evidence>
<evidence type="ECO:0000256" key="13">
    <source>
        <dbReference type="ARBA" id="ARBA00023369"/>
    </source>
</evidence>
<comment type="catalytic activity">
    <reaction evidence="35">
        <text>1-hexadecanoyl-sn-glycero-3-phosphocholine + H2O = sn-glycerol 3-phosphocholine + hexadecanoate + H(+)</text>
        <dbReference type="Rhea" id="RHEA:40435"/>
        <dbReference type="ChEBI" id="CHEBI:7896"/>
        <dbReference type="ChEBI" id="CHEBI:15377"/>
        <dbReference type="ChEBI" id="CHEBI:15378"/>
        <dbReference type="ChEBI" id="CHEBI:16870"/>
        <dbReference type="ChEBI" id="CHEBI:72998"/>
    </reaction>
    <physiologicalReaction direction="left-to-right" evidence="35">
        <dbReference type="Rhea" id="RHEA:40436"/>
    </physiologicalReaction>
</comment>
<dbReference type="PANTHER" id="PTHR21325:SF31">
    <property type="entry name" value="GH22081P-RELATED"/>
    <property type="match status" value="1"/>
</dbReference>
<comment type="catalytic activity">
    <reaction evidence="34">
        <text>1-hexadecanoyl-2-(9Z-octadecenoyl)-sn-glycero-3-phosphoethanolamine + H2O = 1-hexadecanoyl-sn-glycero-3-phosphoethanolamine + (9Z)-octadecenoate + H(+)</text>
        <dbReference type="Rhea" id="RHEA:40911"/>
        <dbReference type="ChEBI" id="CHEBI:15377"/>
        <dbReference type="ChEBI" id="CHEBI:15378"/>
        <dbReference type="ChEBI" id="CHEBI:30823"/>
        <dbReference type="ChEBI" id="CHEBI:73004"/>
        <dbReference type="ChEBI" id="CHEBI:73007"/>
    </reaction>
    <physiologicalReaction direction="left-to-right" evidence="34">
        <dbReference type="Rhea" id="RHEA:40912"/>
    </physiologicalReaction>
</comment>
<dbReference type="SUPFAM" id="SSF52266">
    <property type="entry name" value="SGNH hydrolase"/>
    <property type="match status" value="1"/>
</dbReference>
<dbReference type="OrthoDB" id="10265800at2759"/>
<evidence type="ECO:0000256" key="42">
    <source>
        <dbReference type="ARBA" id="ARBA00049461"/>
    </source>
</evidence>
<comment type="catalytic activity">
    <reaction evidence="29">
        <text>1,2-dihexadecanoyl-sn-glycero-3-phosphocholine + H2O = 1-hexadecanoyl-sn-glycero-3-phosphocholine + hexadecanoate + H(+)</text>
        <dbReference type="Rhea" id="RHEA:41223"/>
        <dbReference type="ChEBI" id="CHEBI:7896"/>
        <dbReference type="ChEBI" id="CHEBI:15377"/>
        <dbReference type="ChEBI" id="CHEBI:15378"/>
        <dbReference type="ChEBI" id="CHEBI:72998"/>
        <dbReference type="ChEBI" id="CHEBI:72999"/>
    </reaction>
    <physiologicalReaction direction="left-to-right" evidence="29">
        <dbReference type="Rhea" id="RHEA:41224"/>
    </physiologicalReaction>
</comment>
<keyword evidence="4" id="KW-1003">Cell membrane</keyword>
<dbReference type="RefSeq" id="XP_048262955.1">
    <property type="nucleotide sequence ID" value="XM_048406998.1"/>
</dbReference>
<comment type="catalytic activity">
    <reaction evidence="41">
        <text>1,3-di-(9Z-octadecenoyl)-glycerol + H2O = 1-(9Z-octadecenoyl)-glycerol + (9Z)-octadecenoate + H(+)</text>
        <dbReference type="Rhea" id="RHEA:39939"/>
        <dbReference type="ChEBI" id="CHEBI:15377"/>
        <dbReference type="ChEBI" id="CHEBI:15378"/>
        <dbReference type="ChEBI" id="CHEBI:30823"/>
        <dbReference type="ChEBI" id="CHEBI:75342"/>
        <dbReference type="ChEBI" id="CHEBI:75735"/>
    </reaction>
    <physiologicalReaction direction="left-to-right" evidence="41">
        <dbReference type="Rhea" id="RHEA:39940"/>
    </physiologicalReaction>
</comment>
<evidence type="ECO:0000256" key="24">
    <source>
        <dbReference type="ARBA" id="ARBA00047459"/>
    </source>
</evidence>
<dbReference type="GO" id="GO:0006644">
    <property type="term" value="P:phospholipid metabolic process"/>
    <property type="evidence" value="ECO:0007669"/>
    <property type="project" value="TreeGrafter"/>
</dbReference>
<comment type="catalytic activity">
    <reaction evidence="32">
        <text>1,2,3-tri-(9Z-octadecenoyl)-glycerol + H2O = di-(9Z)-octadecenoylglycerol + (9Z)-octadecenoate + H(+)</text>
        <dbReference type="Rhea" id="RHEA:38575"/>
        <dbReference type="ChEBI" id="CHEBI:15377"/>
        <dbReference type="ChEBI" id="CHEBI:15378"/>
        <dbReference type="ChEBI" id="CHEBI:30823"/>
        <dbReference type="ChEBI" id="CHEBI:53753"/>
        <dbReference type="ChEBI" id="CHEBI:75945"/>
    </reaction>
    <physiologicalReaction direction="left-to-right" evidence="32">
        <dbReference type="Rhea" id="RHEA:38576"/>
    </physiologicalReaction>
</comment>
<dbReference type="GO" id="GO:0004622">
    <property type="term" value="F:phosphatidylcholine lysophospholipase activity"/>
    <property type="evidence" value="ECO:0007669"/>
    <property type="project" value="UniProtKB-EC"/>
</dbReference>
<dbReference type="GO" id="GO:0004623">
    <property type="term" value="F:phospholipase A2 activity"/>
    <property type="evidence" value="ECO:0007669"/>
    <property type="project" value="UniProtKB-EC"/>
</dbReference>
<evidence type="ECO:0000256" key="39">
    <source>
        <dbReference type="ARBA" id="ARBA00048939"/>
    </source>
</evidence>
<evidence type="ECO:0000256" key="19">
    <source>
        <dbReference type="ARBA" id="ARBA00033022"/>
    </source>
</evidence>
<comment type="catalytic activity">
    <reaction evidence="38">
        <text>1-O-hexadecyl-2-(9Z)-octadecenoyl-sn-glycero-3-phosphocholine + H2O = 1-O-hexadecyl-sn-glycero-3-phosphocholine + (9Z)-octadecenoate + H(+)</text>
        <dbReference type="Rhea" id="RHEA:40915"/>
        <dbReference type="ChEBI" id="CHEBI:15377"/>
        <dbReference type="ChEBI" id="CHEBI:15378"/>
        <dbReference type="ChEBI" id="CHEBI:30823"/>
        <dbReference type="ChEBI" id="CHEBI:34112"/>
        <dbReference type="ChEBI" id="CHEBI:64496"/>
    </reaction>
    <physiologicalReaction direction="left-to-right" evidence="38">
        <dbReference type="Rhea" id="RHEA:40916"/>
    </physiologicalReaction>
</comment>
<evidence type="ECO:0000256" key="20">
    <source>
        <dbReference type="ARBA" id="ARBA00045916"/>
    </source>
</evidence>
<keyword evidence="7" id="KW-0677">Repeat</keyword>
<evidence type="ECO:0000256" key="10">
    <source>
        <dbReference type="ARBA" id="ARBA00023098"/>
    </source>
</evidence>
<comment type="catalytic activity">
    <reaction evidence="30">
        <text>1-hexadecanoyl-2-(9Z,12Z-octadecadienoyl)-sn-glycero-3-phosphocholine + H2O = 2-(9Z,12Z-octadecadienoyl)-sn-glycero-3-phosphocholine + hexadecanoate + H(+)</text>
        <dbReference type="Rhea" id="RHEA:40971"/>
        <dbReference type="ChEBI" id="CHEBI:7896"/>
        <dbReference type="ChEBI" id="CHEBI:15377"/>
        <dbReference type="ChEBI" id="CHEBI:15378"/>
        <dbReference type="ChEBI" id="CHEBI:73002"/>
        <dbReference type="ChEBI" id="CHEBI:76084"/>
    </reaction>
    <physiologicalReaction direction="left-to-right" evidence="30">
        <dbReference type="Rhea" id="RHEA:40972"/>
    </physiologicalReaction>
</comment>
<comment type="catalytic activity">
    <reaction evidence="33">
        <text>a 1-acyl-sn-glycero-3-phosphocholine + H2O = sn-glycerol 3-phosphocholine + a fatty acid + H(+)</text>
        <dbReference type="Rhea" id="RHEA:15177"/>
        <dbReference type="ChEBI" id="CHEBI:15377"/>
        <dbReference type="ChEBI" id="CHEBI:15378"/>
        <dbReference type="ChEBI" id="CHEBI:16870"/>
        <dbReference type="ChEBI" id="CHEBI:28868"/>
        <dbReference type="ChEBI" id="CHEBI:58168"/>
        <dbReference type="EC" id="3.1.1.5"/>
    </reaction>
    <physiologicalReaction direction="left-to-right" evidence="33">
        <dbReference type="Rhea" id="RHEA:15178"/>
    </physiologicalReaction>
</comment>
<accession>A0A9C6SAM0</accession>
<comment type="similarity">
    <text evidence="2">Belongs to the 'GDSL' lipolytic enzyme family. Phospholipase B1 subfamily.</text>
</comment>
<dbReference type="CDD" id="cd01824">
    <property type="entry name" value="Phospholipase_B_like"/>
    <property type="match status" value="1"/>
</dbReference>
<dbReference type="InterPro" id="IPR035547">
    <property type="entry name" value="Phospholipase_B"/>
</dbReference>
<comment type="catalytic activity">
    <reaction evidence="39">
        <text>1-hexadecanoyl-2-(9Z)-octadecenoyl-3-octadecanoyl-sn-glycerol + H2O = 1-hexadecanoyl-3-octadecanoyl-sn-glycerol + (9Z)-octadecenoate + H(+)</text>
        <dbReference type="Rhea" id="RHEA:41103"/>
        <dbReference type="ChEBI" id="CHEBI:15377"/>
        <dbReference type="ChEBI" id="CHEBI:15378"/>
        <dbReference type="ChEBI" id="CHEBI:30823"/>
        <dbReference type="ChEBI" id="CHEBI:77623"/>
        <dbReference type="ChEBI" id="CHEBI:77624"/>
    </reaction>
    <physiologicalReaction direction="left-to-right" evidence="39">
        <dbReference type="Rhea" id="RHEA:41104"/>
    </physiologicalReaction>
</comment>
<evidence type="ECO:0000256" key="12">
    <source>
        <dbReference type="ARBA" id="ARBA00023180"/>
    </source>
</evidence>
<evidence type="ECO:0000313" key="46">
    <source>
        <dbReference type="RefSeq" id="XP_048262955.1"/>
    </source>
</evidence>
<comment type="catalytic activity">
    <reaction evidence="15">
        <text>a 1,2-diacyl-sn-glycero-3-phosphocholine + H2O = a 1-acyl-sn-glycero-3-phosphocholine + a fatty acid + H(+)</text>
        <dbReference type="Rhea" id="RHEA:15801"/>
        <dbReference type="ChEBI" id="CHEBI:15377"/>
        <dbReference type="ChEBI" id="CHEBI:15378"/>
        <dbReference type="ChEBI" id="CHEBI:28868"/>
        <dbReference type="ChEBI" id="CHEBI:57643"/>
        <dbReference type="ChEBI" id="CHEBI:58168"/>
        <dbReference type="EC" id="3.1.1.4"/>
    </reaction>
    <physiologicalReaction direction="left-to-right" evidence="15">
        <dbReference type="Rhea" id="RHEA:15802"/>
    </physiologicalReaction>
</comment>
<dbReference type="GeneID" id="100646587"/>
<keyword evidence="10" id="KW-0443">Lipid metabolism</keyword>
<evidence type="ECO:0000256" key="22">
    <source>
        <dbReference type="ARBA" id="ARBA00047363"/>
    </source>
</evidence>
<evidence type="ECO:0000256" key="37">
    <source>
        <dbReference type="ARBA" id="ARBA00048869"/>
    </source>
</evidence>
<keyword evidence="5" id="KW-0812">Transmembrane</keyword>
<evidence type="ECO:0000256" key="6">
    <source>
        <dbReference type="ARBA" id="ARBA00022729"/>
    </source>
</evidence>
<keyword evidence="9" id="KW-1133">Transmembrane helix</keyword>
<proteinExistence type="inferred from homology"/>
<evidence type="ECO:0000313" key="45">
    <source>
        <dbReference type="RefSeq" id="XP_048262954.1"/>
    </source>
</evidence>
<evidence type="ECO:0000313" key="43">
    <source>
        <dbReference type="Proteomes" id="UP000835206"/>
    </source>
</evidence>
<evidence type="ECO:0000313" key="44">
    <source>
        <dbReference type="RefSeq" id="XP_020719399.1"/>
    </source>
</evidence>
<protein>
    <recommendedName>
        <fullName evidence="3">Phospholipase B1, membrane-associated</fullName>
    </recommendedName>
    <alternativeName>
        <fullName evidence="16">Lysophospholipase</fullName>
    </alternativeName>
    <alternativeName>
        <fullName evidence="17">Phospholipase A2</fullName>
    </alternativeName>
    <alternativeName>
        <fullName evidence="19">Phospholipase B/lipase</fullName>
    </alternativeName>
    <alternativeName>
        <fullName evidence="18">Triacylglycerol lipase</fullName>
    </alternativeName>
</protein>
<evidence type="ECO:0000256" key="40">
    <source>
        <dbReference type="ARBA" id="ARBA00049363"/>
    </source>
</evidence>
<evidence type="ECO:0000256" key="5">
    <source>
        <dbReference type="ARBA" id="ARBA00022692"/>
    </source>
</evidence>
<evidence type="ECO:0000256" key="36">
    <source>
        <dbReference type="ARBA" id="ARBA00048699"/>
    </source>
</evidence>
<evidence type="ECO:0000256" key="33">
    <source>
        <dbReference type="ARBA" id="ARBA00048454"/>
    </source>
</evidence>
<evidence type="ECO:0000256" key="21">
    <source>
        <dbReference type="ARBA" id="ARBA00047324"/>
    </source>
</evidence>
<evidence type="ECO:0000256" key="11">
    <source>
        <dbReference type="ARBA" id="ARBA00023136"/>
    </source>
</evidence>
<name>A0A9C6SAM0_BOMTE</name>
<dbReference type="RefSeq" id="XP_020719399.1">
    <property type="nucleotide sequence ID" value="XM_020863740.2"/>
</dbReference>
<keyword evidence="6" id="KW-0732">Signal</keyword>
<comment type="catalytic activity">
    <reaction evidence="24">
        <text>1-hexadecanoyl-2-(9Z)-octadecenoyl-3-octadecanoyl-sn-glycerol + H2O = 1-hexadecanoyl-2-(9Z-octadecenoyl)-sn-glycerol + octadecanoate + H(+)</text>
        <dbReference type="Rhea" id="RHEA:41111"/>
        <dbReference type="ChEBI" id="CHEBI:15377"/>
        <dbReference type="ChEBI" id="CHEBI:15378"/>
        <dbReference type="ChEBI" id="CHEBI:25629"/>
        <dbReference type="ChEBI" id="CHEBI:75466"/>
        <dbReference type="ChEBI" id="CHEBI:77623"/>
    </reaction>
    <physiologicalReaction direction="left-to-right" evidence="24">
        <dbReference type="Rhea" id="RHEA:41112"/>
    </physiologicalReaction>
</comment>
<evidence type="ECO:0000256" key="27">
    <source>
        <dbReference type="ARBA" id="ARBA00048049"/>
    </source>
</evidence>
<evidence type="ECO:0000256" key="29">
    <source>
        <dbReference type="ARBA" id="ARBA00048227"/>
    </source>
</evidence>
<gene>
    <name evidence="44 45 46" type="primary">LOC100646587</name>
</gene>
<dbReference type="Gene3D" id="3.40.50.1110">
    <property type="entry name" value="SGNH hydrolase"/>
    <property type="match status" value="1"/>
</dbReference>
<comment type="subcellular location">
    <subcellularLocation>
        <location evidence="1">Apical cell membrane</location>
        <topology evidence="1">Single-pass type I membrane protein</topology>
    </subcellularLocation>
</comment>
<dbReference type="GO" id="GO:0004806">
    <property type="term" value="F:triacylglycerol lipase activity"/>
    <property type="evidence" value="ECO:0007669"/>
    <property type="project" value="UniProtKB-EC"/>
</dbReference>
<evidence type="ECO:0000256" key="15">
    <source>
        <dbReference type="ARBA" id="ARBA00023422"/>
    </source>
</evidence>
<comment type="catalytic activity">
    <reaction evidence="26">
        <text>1-hexadecanoyl-2-(9Z-octadecenoyl)-sn-glycero-3-phospho-(1'-sn-glycerol) + H2O = 1-hexadecanoyl-sn-glycero-3-phospho-(1'-sn-glycerol) + (9Z)-octadecenoate + H(+)</text>
        <dbReference type="Rhea" id="RHEA:40919"/>
        <dbReference type="ChEBI" id="CHEBI:15377"/>
        <dbReference type="ChEBI" id="CHEBI:15378"/>
        <dbReference type="ChEBI" id="CHEBI:30823"/>
        <dbReference type="ChEBI" id="CHEBI:72841"/>
        <dbReference type="ChEBI" id="CHEBI:75158"/>
    </reaction>
    <physiologicalReaction direction="left-to-right" evidence="26">
        <dbReference type="Rhea" id="RHEA:40920"/>
    </physiologicalReaction>
</comment>
<evidence type="ECO:0000256" key="32">
    <source>
        <dbReference type="ARBA" id="ARBA00048386"/>
    </source>
</evidence>
<dbReference type="FunFam" id="3.40.50.1110:FF:000005">
    <property type="entry name" value="Phospholipase B1"/>
    <property type="match status" value="1"/>
</dbReference>
<dbReference type="InterPro" id="IPR038885">
    <property type="entry name" value="PLB1"/>
</dbReference>
<sequence>MRIETKYPPLILILLPAVASSFVDLLRNMLQSGRDDVEKNGIVYPVIYGGIRSQPRVPDHVPFPCNVQFGRSLSTPDNVHRLRPGDIDVVGGLGDSLVAGSGALEEFAVGTFIEARGVSWCVGGQGDWRRFLTVPNLLKVFNPNLIGYSTGTGEFISTKAKLNIAFPVAATEDALQQARILVQRIKRDRRINIKKQWKLITIFFGANDICSAECFNRVQFSPLRYALHLRRTLDFLKIVLPRTLVNLVPVIDVTVSIRLPQSTMCHILHPLYCACMHRGNRPDIAASKMSHLYQQAVEALIYSGRYDTSPNFTVVLQPFIKLFNAPNANPKGAPPIDPSLVTYDCFHFSQKGHALGANLLWNNMLEPVGNKTEQGLPEIFERLLCPNERAPYIFTNVNSRYFRMTGRQDGTIPR</sequence>
<comment type="catalytic activity">
    <reaction evidence="27">
        <text>a 1-O-alkyl-2-acyl-sn-glycero-3-phosphocholine + H2O = a 1-O-alkyl-sn-glycero-3-phosphocholine + a fatty acid + H(+)</text>
        <dbReference type="Rhea" id="RHEA:36231"/>
        <dbReference type="ChEBI" id="CHEBI:15377"/>
        <dbReference type="ChEBI" id="CHEBI:15378"/>
        <dbReference type="ChEBI" id="CHEBI:28868"/>
        <dbReference type="ChEBI" id="CHEBI:30909"/>
        <dbReference type="ChEBI" id="CHEBI:36702"/>
        <dbReference type="EC" id="3.1.1.4"/>
    </reaction>
    <physiologicalReaction direction="left-to-right" evidence="27">
        <dbReference type="Rhea" id="RHEA:36232"/>
    </physiologicalReaction>
</comment>